<feature type="domain" description="RNase H type-1" evidence="11">
    <location>
        <begin position="111"/>
        <end position="196"/>
    </location>
</feature>
<reference evidence="12" key="1">
    <citation type="submission" date="2018-11" db="EMBL/GenBank/DDBJ databases">
        <authorList>
            <person name="Grassa J C."/>
        </authorList>
    </citation>
    <scope>NUCLEOTIDE SEQUENCE [LARGE SCALE GENOMIC DNA]</scope>
</reference>
<organism evidence="12 13">
    <name type="scientific">Cannabis sativa</name>
    <name type="common">Hemp</name>
    <name type="synonym">Marijuana</name>
    <dbReference type="NCBI Taxonomy" id="3483"/>
    <lineage>
        <taxon>Eukaryota</taxon>
        <taxon>Viridiplantae</taxon>
        <taxon>Streptophyta</taxon>
        <taxon>Embryophyta</taxon>
        <taxon>Tracheophyta</taxon>
        <taxon>Spermatophyta</taxon>
        <taxon>Magnoliopsida</taxon>
        <taxon>eudicotyledons</taxon>
        <taxon>Gunneridae</taxon>
        <taxon>Pentapetalae</taxon>
        <taxon>rosids</taxon>
        <taxon>fabids</taxon>
        <taxon>Rosales</taxon>
        <taxon>Cannabaceae</taxon>
        <taxon>Cannabis</taxon>
    </lineage>
</organism>
<sequence>MIHFTENIVAVFENSNIGRKEIITYLGCVLEQVWRIRNDICRRGTRINFEMVMRKIQLAFHDYSTFNGRDESLDGIAVHLEDRIEKVDWKRVLDGKQVICTDAFWMKDEVGLAAVMRMKNSDFWTHKTSRIKAYSALQVELKVILLTLQWALEEKWEEICVLSDCFQAIQALRNKQCPSNWKILAILDSSKKFLSSSTTPRSQGSEPARKKRRYKPGTKALREIRQYQKTWTLLIPFAPFIRTVREISNQFAPEITRWQAEALVALQEAAEDFLVHLFEDSMLCAIHAKRVTLMKKDFELARRLGGKGRPW</sequence>
<dbReference type="Pfam" id="PF13456">
    <property type="entry name" value="RVT_3"/>
    <property type="match status" value="1"/>
</dbReference>
<reference evidence="12" key="2">
    <citation type="submission" date="2021-03" db="UniProtKB">
        <authorList>
            <consortium name="EnsemblPlants"/>
        </authorList>
    </citation>
    <scope>IDENTIFICATION</scope>
</reference>
<evidence type="ECO:0000256" key="2">
    <source>
        <dbReference type="ARBA" id="ARBA00004286"/>
    </source>
</evidence>
<dbReference type="InterPro" id="IPR007125">
    <property type="entry name" value="H2A/H2B/H3"/>
</dbReference>
<keyword evidence="8" id="KW-0544">Nucleosome core</keyword>
<dbReference type="PRINTS" id="PR00622">
    <property type="entry name" value="HISTONEH3"/>
</dbReference>
<evidence type="ECO:0000256" key="5">
    <source>
        <dbReference type="ARBA" id="ARBA00022990"/>
    </source>
</evidence>
<proteinExistence type="inferred from homology"/>
<name>A0A803NVT6_CANSA</name>
<dbReference type="GO" id="GO:0004523">
    <property type="term" value="F:RNA-DNA hybrid ribonuclease activity"/>
    <property type="evidence" value="ECO:0007669"/>
    <property type="project" value="InterPro"/>
</dbReference>
<dbReference type="EMBL" id="UZAU01000228">
    <property type="status" value="NOT_ANNOTATED_CDS"/>
    <property type="molecule type" value="Genomic_DNA"/>
</dbReference>
<accession>A0A803NVT6</accession>
<dbReference type="FunFam" id="1.10.20.10:FF:000085">
    <property type="entry name" value="Histone H3.2"/>
    <property type="match status" value="1"/>
</dbReference>
<evidence type="ECO:0008006" key="14">
    <source>
        <dbReference type="Google" id="ProtNLM"/>
    </source>
</evidence>
<keyword evidence="7" id="KW-0539">Nucleus</keyword>
<protein>
    <recommendedName>
        <fullName evidence="14">Histone H3.2</fullName>
    </recommendedName>
</protein>
<dbReference type="GO" id="GO:0003677">
    <property type="term" value="F:DNA binding"/>
    <property type="evidence" value="ECO:0007669"/>
    <property type="project" value="UniProtKB-KW"/>
</dbReference>
<keyword evidence="5" id="KW-0007">Acetylation</keyword>
<keyword evidence="4" id="KW-0158">Chromosome</keyword>
<comment type="subcellular location">
    <subcellularLocation>
        <location evidence="2">Chromosome</location>
    </subcellularLocation>
    <subcellularLocation>
        <location evidence="1">Nucleus</location>
    </subcellularLocation>
</comment>
<dbReference type="EnsemblPlants" id="evm.model.02.1968">
    <property type="protein sequence ID" value="cds.evm.model.02.1968"/>
    <property type="gene ID" value="evm.TU.02.1968"/>
</dbReference>
<dbReference type="InterPro" id="IPR009072">
    <property type="entry name" value="Histone-fold"/>
</dbReference>
<evidence type="ECO:0000313" key="13">
    <source>
        <dbReference type="Proteomes" id="UP000596661"/>
    </source>
</evidence>
<dbReference type="Gene3D" id="1.10.20.10">
    <property type="entry name" value="Histone, subunit A"/>
    <property type="match status" value="1"/>
</dbReference>
<dbReference type="GO" id="GO:0046982">
    <property type="term" value="F:protein heterodimerization activity"/>
    <property type="evidence" value="ECO:0007669"/>
    <property type="project" value="InterPro"/>
</dbReference>
<dbReference type="Proteomes" id="UP000596661">
    <property type="component" value="Chromosome 2"/>
</dbReference>
<evidence type="ECO:0000256" key="6">
    <source>
        <dbReference type="ARBA" id="ARBA00023125"/>
    </source>
</evidence>
<dbReference type="AlphaFoldDB" id="A0A803NVT6"/>
<feature type="compositionally biased region" description="Polar residues" evidence="9">
    <location>
        <begin position="194"/>
        <end position="205"/>
    </location>
</feature>
<feature type="domain" description="Core Histone H2A/H2B/H3" evidence="10">
    <location>
        <begin position="216"/>
        <end position="304"/>
    </location>
</feature>
<feature type="region of interest" description="Disordered" evidence="9">
    <location>
        <begin position="194"/>
        <end position="213"/>
    </location>
</feature>
<dbReference type="GO" id="GO:0005634">
    <property type="term" value="C:nucleus"/>
    <property type="evidence" value="ECO:0007669"/>
    <property type="project" value="UniProtKB-SubCell"/>
</dbReference>
<evidence type="ECO:0000256" key="3">
    <source>
        <dbReference type="ARBA" id="ARBA00010343"/>
    </source>
</evidence>
<evidence type="ECO:0000256" key="7">
    <source>
        <dbReference type="ARBA" id="ARBA00023242"/>
    </source>
</evidence>
<evidence type="ECO:0000256" key="9">
    <source>
        <dbReference type="SAM" id="MobiDB-lite"/>
    </source>
</evidence>
<keyword evidence="6" id="KW-0238">DNA-binding</keyword>
<dbReference type="PANTHER" id="PTHR11426">
    <property type="entry name" value="HISTONE H3"/>
    <property type="match status" value="1"/>
</dbReference>
<evidence type="ECO:0000259" key="10">
    <source>
        <dbReference type="Pfam" id="PF00125"/>
    </source>
</evidence>
<dbReference type="CDD" id="cd22911">
    <property type="entry name" value="HFD_H3"/>
    <property type="match status" value="1"/>
</dbReference>
<comment type="similarity">
    <text evidence="3">Belongs to the histone H3 family.</text>
</comment>
<dbReference type="InterPro" id="IPR002156">
    <property type="entry name" value="RNaseH_domain"/>
</dbReference>
<dbReference type="SMART" id="SM00428">
    <property type="entry name" value="H3"/>
    <property type="match status" value="1"/>
</dbReference>
<keyword evidence="13" id="KW-1185">Reference proteome</keyword>
<dbReference type="GO" id="GO:0030527">
    <property type="term" value="F:structural constituent of chromatin"/>
    <property type="evidence" value="ECO:0007669"/>
    <property type="project" value="InterPro"/>
</dbReference>
<evidence type="ECO:0000256" key="8">
    <source>
        <dbReference type="ARBA" id="ARBA00023269"/>
    </source>
</evidence>
<dbReference type="GO" id="GO:0000786">
    <property type="term" value="C:nucleosome"/>
    <property type="evidence" value="ECO:0007669"/>
    <property type="project" value="UniProtKB-KW"/>
</dbReference>
<dbReference type="InterPro" id="IPR000164">
    <property type="entry name" value="Histone_H3/CENP-A"/>
</dbReference>
<dbReference type="Gramene" id="evm.model.02.1968">
    <property type="protein sequence ID" value="cds.evm.model.02.1968"/>
    <property type="gene ID" value="evm.TU.02.1968"/>
</dbReference>
<evidence type="ECO:0000256" key="1">
    <source>
        <dbReference type="ARBA" id="ARBA00004123"/>
    </source>
</evidence>
<dbReference type="Pfam" id="PF00125">
    <property type="entry name" value="Histone"/>
    <property type="match status" value="1"/>
</dbReference>
<evidence type="ECO:0000256" key="4">
    <source>
        <dbReference type="ARBA" id="ARBA00022454"/>
    </source>
</evidence>
<evidence type="ECO:0000313" key="12">
    <source>
        <dbReference type="EnsemblPlants" id="cds.evm.model.02.1968"/>
    </source>
</evidence>
<evidence type="ECO:0000259" key="11">
    <source>
        <dbReference type="Pfam" id="PF13456"/>
    </source>
</evidence>
<dbReference type="SUPFAM" id="SSF47113">
    <property type="entry name" value="Histone-fold"/>
    <property type="match status" value="1"/>
</dbReference>